<dbReference type="PROSITE" id="PS00846">
    <property type="entry name" value="HTH_ARSR_1"/>
    <property type="match status" value="1"/>
</dbReference>
<accession>A0ABT5SZU3</accession>
<dbReference type="Gene3D" id="1.10.10.10">
    <property type="entry name" value="Winged helix-like DNA-binding domain superfamily/Winged helix DNA-binding domain"/>
    <property type="match status" value="1"/>
</dbReference>
<dbReference type="Proteomes" id="UP001300763">
    <property type="component" value="Unassembled WGS sequence"/>
</dbReference>
<dbReference type="InterPro" id="IPR018334">
    <property type="entry name" value="ArsR_HTH"/>
</dbReference>
<sequence length="148" mass="15759">MSKHGGADERALPQLADLVGCCSPLAREPLSAEQSTELARVFKAMGDPVRLRLLSLIASHAGGEACVCDLTDVFDLSGPTISHHLKVLREAGLITGERRGTWVYYRIQPGVLEALAAVLVPAVPQAVPTDLESATIPEGRRELPVVEA</sequence>
<protein>
    <submittedName>
        <fullName evidence="5">Metalloregulator ArsR/SmtB family transcription factor</fullName>
    </submittedName>
</protein>
<dbReference type="InterPro" id="IPR036388">
    <property type="entry name" value="WH-like_DNA-bd_sf"/>
</dbReference>
<dbReference type="InterPro" id="IPR011991">
    <property type="entry name" value="ArsR-like_HTH"/>
</dbReference>
<dbReference type="InterPro" id="IPR001845">
    <property type="entry name" value="HTH_ArsR_DNA-bd_dom"/>
</dbReference>
<dbReference type="RefSeq" id="WP_274202769.1">
    <property type="nucleotide sequence ID" value="NZ_JAQZAO010000011.1"/>
</dbReference>
<proteinExistence type="predicted"/>
<dbReference type="InterPro" id="IPR051081">
    <property type="entry name" value="HTH_MetalResp_TranReg"/>
</dbReference>
<comment type="caution">
    <text evidence="5">The sequence shown here is derived from an EMBL/GenBank/DDBJ whole genome shotgun (WGS) entry which is preliminary data.</text>
</comment>
<reference evidence="5 6" key="1">
    <citation type="submission" date="2023-02" db="EMBL/GenBank/DDBJ databases">
        <title>Genome sequencing required for Actinomycetospora new species description.</title>
        <authorList>
            <person name="Saimee Y."/>
            <person name="Duangmal K."/>
        </authorList>
    </citation>
    <scope>NUCLEOTIDE SEQUENCE [LARGE SCALE GENOMIC DNA]</scope>
    <source>
        <strain evidence="5 6">DW7H6</strain>
    </source>
</reference>
<keyword evidence="1" id="KW-0805">Transcription regulation</keyword>
<organism evidence="5 6">
    <name type="scientific">Actinomycetospora lemnae</name>
    <dbReference type="NCBI Taxonomy" id="3019891"/>
    <lineage>
        <taxon>Bacteria</taxon>
        <taxon>Bacillati</taxon>
        <taxon>Actinomycetota</taxon>
        <taxon>Actinomycetes</taxon>
        <taxon>Pseudonocardiales</taxon>
        <taxon>Pseudonocardiaceae</taxon>
        <taxon>Actinomycetospora</taxon>
    </lineage>
</organism>
<dbReference type="PANTHER" id="PTHR33154:SF18">
    <property type="entry name" value="ARSENICAL RESISTANCE OPERON REPRESSOR"/>
    <property type="match status" value="1"/>
</dbReference>
<keyword evidence="2" id="KW-0238">DNA-binding</keyword>
<evidence type="ECO:0000256" key="3">
    <source>
        <dbReference type="ARBA" id="ARBA00023163"/>
    </source>
</evidence>
<dbReference type="PROSITE" id="PS50987">
    <property type="entry name" value="HTH_ARSR_2"/>
    <property type="match status" value="1"/>
</dbReference>
<dbReference type="CDD" id="cd00090">
    <property type="entry name" value="HTH_ARSR"/>
    <property type="match status" value="1"/>
</dbReference>
<gene>
    <name evidence="5" type="ORF">PGB27_23090</name>
</gene>
<keyword evidence="6" id="KW-1185">Reference proteome</keyword>
<dbReference type="SMART" id="SM00418">
    <property type="entry name" value="HTH_ARSR"/>
    <property type="match status" value="1"/>
</dbReference>
<evidence type="ECO:0000256" key="1">
    <source>
        <dbReference type="ARBA" id="ARBA00023015"/>
    </source>
</evidence>
<name>A0ABT5SZU3_9PSEU</name>
<evidence type="ECO:0000259" key="4">
    <source>
        <dbReference type="PROSITE" id="PS50987"/>
    </source>
</evidence>
<evidence type="ECO:0000313" key="5">
    <source>
        <dbReference type="EMBL" id="MDD7968241.1"/>
    </source>
</evidence>
<dbReference type="EMBL" id="JAQZAO010000011">
    <property type="protein sequence ID" value="MDD7968241.1"/>
    <property type="molecule type" value="Genomic_DNA"/>
</dbReference>
<evidence type="ECO:0000313" key="6">
    <source>
        <dbReference type="Proteomes" id="UP001300763"/>
    </source>
</evidence>
<dbReference type="InterPro" id="IPR036390">
    <property type="entry name" value="WH_DNA-bd_sf"/>
</dbReference>
<keyword evidence="3" id="KW-0804">Transcription</keyword>
<dbReference type="SUPFAM" id="SSF46785">
    <property type="entry name" value="Winged helix' DNA-binding domain"/>
    <property type="match status" value="1"/>
</dbReference>
<dbReference type="PANTHER" id="PTHR33154">
    <property type="entry name" value="TRANSCRIPTIONAL REGULATOR, ARSR FAMILY"/>
    <property type="match status" value="1"/>
</dbReference>
<evidence type="ECO:0000256" key="2">
    <source>
        <dbReference type="ARBA" id="ARBA00023125"/>
    </source>
</evidence>
<dbReference type="Pfam" id="PF01022">
    <property type="entry name" value="HTH_5"/>
    <property type="match status" value="1"/>
</dbReference>
<dbReference type="NCBIfam" id="NF033788">
    <property type="entry name" value="HTH_metalloreg"/>
    <property type="match status" value="1"/>
</dbReference>
<feature type="domain" description="HTH arsR-type" evidence="4">
    <location>
        <begin position="30"/>
        <end position="127"/>
    </location>
</feature>
<dbReference type="PRINTS" id="PR00778">
    <property type="entry name" value="HTHARSR"/>
</dbReference>